<gene>
    <name evidence="2" type="ORF">NLU13_4773</name>
</gene>
<accession>A0AA39GJI7</accession>
<sequence length="920" mass="101005">MGSTNGTGFWEREFVLSGKGGGLGSKTQSSLTPCHCQRDRIETFPPTSRRKCAGMEAWSTIVAFQDRQCILDQFLHWAASSNAGRPQAELAIAWTCPMARCRRPFSTQDIMLQHLRGCQELRSTEFWCHHCFAVESFAHSKCPICPYQLCLETSPASKTRDFFDSIGCSVSSNLTSEVAVSNLPDDAVSRSSCSIDRSSTTPNLILDPRLSPSPLLADPEIHHDSAMSRGSGFPRSEETSPARTRSQSPFLLTTHYLPVPATPDWRHRSTNGTRSGSTEIWEDIAHSDCSEGYLHRVYPASVSSPLPDELPTPKGLSSAWLESLVSGDLKTAGPYGGVFSELERDIYESKTRVPGCFVSGHPVIGQPTPRKGGPSFDHLSINTNMALTDDAEVPFDFSTFRSEDQALQNGCEGVPSPRFLVRTTWSTLRIHMDSSLYKLRNISQSPLASQFSVMTPADVVDRGTSAFLEAMAGRECTSPLNLICLIHLSYAMYLAVYAEMDLDRSKEFFTTAMSYSERLELSDRQPYINMVDALWRPGRMVLTDVVGLLHGNSWSLNGPGSSPSCPSVPYGATLTDPILRIVEVVLSEFENAVIRHPTEPEFTSSSLYNRHLGDLGMVVHRSQPFILATRLLLQTVIQQVSDVASFADAVADMLDKVSTAHFMTARRFELETLSIGKSHLNTTRFLGHCVPMVQNLVSSLYTRNPSPDCQRLSYLRDSASLMMFVCRRMEQRVQVEVPLSFCAKTSPALNPIGDFLSTIPSSAGNFGLQHDTGPYAIPVSPYAGVVAQDGEGLQPTPGFIAVGTSSSPITNPSTSPTGGMQNSSVATDSAAGEKIESNTTCTLCGYRPKGDPRWFGGSMAKHMKLQHATSPPKIYRCPYPGCTSQFQKRPDNLRQHQIDKGHFVDGQGNSNKRALKRKKA</sequence>
<comment type="caution">
    <text evidence="2">The sequence shown here is derived from an EMBL/GenBank/DDBJ whole genome shotgun (WGS) entry which is preliminary data.</text>
</comment>
<reference evidence="2" key="1">
    <citation type="submission" date="2022-10" db="EMBL/GenBank/DDBJ databases">
        <title>Determination and structural analysis of whole genome sequence of Sarocladium strictum F4-1.</title>
        <authorList>
            <person name="Hu L."/>
            <person name="Jiang Y."/>
        </authorList>
    </citation>
    <scope>NUCLEOTIDE SEQUENCE</scope>
    <source>
        <strain evidence="2">F4-1</strain>
    </source>
</reference>
<organism evidence="2 3">
    <name type="scientific">Sarocladium strictum</name>
    <name type="common">Black bundle disease fungus</name>
    <name type="synonym">Acremonium strictum</name>
    <dbReference type="NCBI Taxonomy" id="5046"/>
    <lineage>
        <taxon>Eukaryota</taxon>
        <taxon>Fungi</taxon>
        <taxon>Dikarya</taxon>
        <taxon>Ascomycota</taxon>
        <taxon>Pezizomycotina</taxon>
        <taxon>Sordariomycetes</taxon>
        <taxon>Hypocreomycetidae</taxon>
        <taxon>Hypocreales</taxon>
        <taxon>Sarocladiaceae</taxon>
        <taxon>Sarocladium</taxon>
    </lineage>
</organism>
<proteinExistence type="predicted"/>
<keyword evidence="3" id="KW-1185">Reference proteome</keyword>
<dbReference type="EMBL" id="JAPDFR010000003">
    <property type="protein sequence ID" value="KAK0388530.1"/>
    <property type="molecule type" value="Genomic_DNA"/>
</dbReference>
<dbReference type="Proteomes" id="UP001175261">
    <property type="component" value="Unassembled WGS sequence"/>
</dbReference>
<protein>
    <submittedName>
        <fullName evidence="2">Uncharacterized protein</fullName>
    </submittedName>
</protein>
<feature type="region of interest" description="Disordered" evidence="1">
    <location>
        <begin position="191"/>
        <end position="249"/>
    </location>
</feature>
<dbReference type="AlphaFoldDB" id="A0AA39GJI7"/>
<feature type="region of interest" description="Disordered" evidence="1">
    <location>
        <begin position="899"/>
        <end position="920"/>
    </location>
</feature>
<evidence type="ECO:0000256" key="1">
    <source>
        <dbReference type="SAM" id="MobiDB-lite"/>
    </source>
</evidence>
<dbReference type="Gene3D" id="3.30.160.60">
    <property type="entry name" value="Classic Zinc Finger"/>
    <property type="match status" value="1"/>
</dbReference>
<evidence type="ECO:0000313" key="3">
    <source>
        <dbReference type="Proteomes" id="UP001175261"/>
    </source>
</evidence>
<name>A0AA39GJI7_SARSR</name>
<evidence type="ECO:0000313" key="2">
    <source>
        <dbReference type="EMBL" id="KAK0388530.1"/>
    </source>
</evidence>